<dbReference type="EMBL" id="JXNT01000009">
    <property type="protein sequence ID" value="ODM17213.1"/>
    <property type="molecule type" value="Genomic_DNA"/>
</dbReference>
<accession>A0A1E3B8B6</accession>
<feature type="compositionally biased region" description="Basic and acidic residues" evidence="1">
    <location>
        <begin position="422"/>
        <end position="433"/>
    </location>
</feature>
<feature type="region of interest" description="Disordered" evidence="1">
    <location>
        <begin position="405"/>
        <end position="447"/>
    </location>
</feature>
<feature type="compositionally biased region" description="Polar residues" evidence="1">
    <location>
        <begin position="460"/>
        <end position="472"/>
    </location>
</feature>
<dbReference type="AlphaFoldDB" id="A0A1E3B8B6"/>
<feature type="region of interest" description="Disordered" evidence="1">
    <location>
        <begin position="306"/>
        <end position="369"/>
    </location>
</feature>
<feature type="region of interest" description="Disordered" evidence="1">
    <location>
        <begin position="453"/>
        <end position="472"/>
    </location>
</feature>
<organism evidence="2 3">
    <name type="scientific">Aspergillus cristatus</name>
    <name type="common">Chinese Fuzhuan brick tea-fermentation fungus</name>
    <name type="synonym">Eurotium cristatum</name>
    <dbReference type="NCBI Taxonomy" id="573508"/>
    <lineage>
        <taxon>Eukaryota</taxon>
        <taxon>Fungi</taxon>
        <taxon>Dikarya</taxon>
        <taxon>Ascomycota</taxon>
        <taxon>Pezizomycotina</taxon>
        <taxon>Eurotiomycetes</taxon>
        <taxon>Eurotiomycetidae</taxon>
        <taxon>Eurotiales</taxon>
        <taxon>Aspergillaceae</taxon>
        <taxon>Aspergillus</taxon>
        <taxon>Aspergillus subgen. Aspergillus</taxon>
    </lineage>
</organism>
<dbReference type="STRING" id="573508.A0A1E3B8B6"/>
<evidence type="ECO:0000313" key="3">
    <source>
        <dbReference type="Proteomes" id="UP000094569"/>
    </source>
</evidence>
<dbReference type="OrthoDB" id="5428259at2759"/>
<dbReference type="Proteomes" id="UP000094569">
    <property type="component" value="Unassembled WGS sequence"/>
</dbReference>
<name>A0A1E3B8B6_ASPCR</name>
<comment type="caution">
    <text evidence="2">The sequence shown here is derived from an EMBL/GenBank/DDBJ whole genome shotgun (WGS) entry which is preliminary data.</text>
</comment>
<sequence length="593" mass="66629">MDADALLCNICPKRPSFSDVSHLLTHVSSKAHLSSYFKLQIRSQQEPQAAELLDDYDLWYKANNLPKLLSDRMALKEARKKKPQGKNGTGHAVKKTAKAQATASPKNPDPPARPSLRTVSDTRPSGTFMTMGNAAANENDVIYTSYPWPATPSNRVSHAHPLPVTPSRPIPTPWKQECESEPDDDSGVFMQSIPAWDSRFHHSMDTNFSLLRRSVSYDPFVEDDDSFDSPRTADAERERADEITRLKGVLWPGMDIFDSATEQMRRKRNQKKDESVLRRMEKTSMGVQPTELVFSPTGILRKQRVISGDVDDGSPLPGETPIPRRVPRPKRVLSEADPNTHRVQTRKRSKKSTSTASSKKLRVQPRRSARIVRPSAPRFLMFRGVDHRPSRRVADDDDDFELTLRRQGPKPRRGFSVFLDEPSNHDIGVREPDQPVPEPEISVSHGNDLLSDSLQSTTSAHGTSLMQAPASTTTDKNIEPFLDVPESLDSPFDWDSPDSNQHYTSDATFPPQYFFGDEPRAGLGLFDDHDRTPTLLTASLPKMPDEDHIYSMGTHPSNYREPSVFRDLSPDATISDMEEEEFEQFCLNGCPSS</sequence>
<evidence type="ECO:0000313" key="2">
    <source>
        <dbReference type="EMBL" id="ODM17213.1"/>
    </source>
</evidence>
<evidence type="ECO:0000256" key="1">
    <source>
        <dbReference type="SAM" id="MobiDB-lite"/>
    </source>
</evidence>
<protein>
    <submittedName>
        <fullName evidence="2">Uncharacterized protein</fullName>
    </submittedName>
</protein>
<gene>
    <name evidence="2" type="ORF">SI65_07612</name>
</gene>
<keyword evidence="3" id="KW-1185">Reference proteome</keyword>
<reference evidence="2 3" key="1">
    <citation type="journal article" date="2016" name="BMC Genomics">
        <title>Comparative genomic and transcriptomic analyses of the Fuzhuan brick tea-fermentation fungus Aspergillus cristatus.</title>
        <authorList>
            <person name="Ge Y."/>
            <person name="Wang Y."/>
            <person name="Liu Y."/>
            <person name="Tan Y."/>
            <person name="Ren X."/>
            <person name="Zhang X."/>
            <person name="Hyde K.D."/>
            <person name="Liu Y."/>
            <person name="Liu Z."/>
        </authorList>
    </citation>
    <scope>NUCLEOTIDE SEQUENCE [LARGE SCALE GENOMIC DNA]</scope>
    <source>
        <strain evidence="2 3">GZAAS20.1005</strain>
    </source>
</reference>
<feature type="region of interest" description="Disordered" evidence="1">
    <location>
        <begin position="166"/>
        <end position="185"/>
    </location>
</feature>
<feature type="compositionally biased region" description="Basic residues" evidence="1">
    <location>
        <begin position="359"/>
        <end position="369"/>
    </location>
</feature>
<proteinExistence type="predicted"/>
<feature type="region of interest" description="Disordered" evidence="1">
    <location>
        <begin position="77"/>
        <end position="125"/>
    </location>
</feature>
<dbReference type="VEuPathDB" id="FungiDB:SI65_07612"/>